<feature type="domain" description="C2H2-type" evidence="13">
    <location>
        <begin position="488"/>
        <end position="515"/>
    </location>
</feature>
<evidence type="ECO:0000256" key="5">
    <source>
        <dbReference type="ARBA" id="ARBA00022833"/>
    </source>
</evidence>
<dbReference type="Gene3D" id="3.40.1800.20">
    <property type="match status" value="1"/>
</dbReference>
<keyword evidence="4 9" id="KW-0863">Zinc-finger</keyword>
<dbReference type="GO" id="GO:0000978">
    <property type="term" value="F:RNA polymerase II cis-regulatory region sequence-specific DNA binding"/>
    <property type="evidence" value="ECO:0007669"/>
    <property type="project" value="TreeGrafter"/>
</dbReference>
<dbReference type="SMART" id="SM00355">
    <property type="entry name" value="ZnF_C2H2"/>
    <property type="match status" value="8"/>
</dbReference>
<feature type="domain" description="C2H2-type" evidence="13">
    <location>
        <begin position="516"/>
        <end position="543"/>
    </location>
</feature>
<dbReference type="AlphaFoldDB" id="A0AB40ACA1"/>
<evidence type="ECO:0000256" key="1">
    <source>
        <dbReference type="ARBA" id="ARBA00004123"/>
    </source>
</evidence>
<dbReference type="InterPro" id="IPR050527">
    <property type="entry name" value="Snail/Krueppel_Znf"/>
</dbReference>
<keyword evidence="2 10" id="KW-0479">Metal-binding</keyword>
<evidence type="ECO:0000256" key="7">
    <source>
        <dbReference type="ARBA" id="ARBA00023242"/>
    </source>
</evidence>
<keyword evidence="3" id="KW-0677">Repeat</keyword>
<dbReference type="SUPFAM" id="SSF57667">
    <property type="entry name" value="beta-beta-alpha zinc fingers"/>
    <property type="match status" value="5"/>
</dbReference>
<feature type="coiled-coil region" evidence="11">
    <location>
        <begin position="180"/>
        <end position="207"/>
    </location>
</feature>
<comment type="similarity">
    <text evidence="8">Belongs to the snail C2H2-type zinc-finger protein family.</text>
</comment>
<dbReference type="PROSITE" id="PS50157">
    <property type="entry name" value="ZINC_FINGER_C2H2_2"/>
    <property type="match status" value="8"/>
</dbReference>
<evidence type="ECO:0000256" key="12">
    <source>
        <dbReference type="SAM" id="MobiDB-lite"/>
    </source>
</evidence>
<dbReference type="PANTHER" id="PTHR24388">
    <property type="entry name" value="ZINC FINGER PROTEIN"/>
    <property type="match status" value="1"/>
</dbReference>
<feature type="domain" description="C2H2-type" evidence="13">
    <location>
        <begin position="432"/>
        <end position="459"/>
    </location>
</feature>
<feature type="domain" description="C2H2-type" evidence="13">
    <location>
        <begin position="348"/>
        <end position="375"/>
    </location>
</feature>
<comment type="subcellular location">
    <subcellularLocation>
        <location evidence="1">Nucleus</location>
    </subcellularLocation>
</comment>
<evidence type="ECO:0000256" key="3">
    <source>
        <dbReference type="ARBA" id="ARBA00022737"/>
    </source>
</evidence>
<feature type="domain" description="C2H2-type" evidence="13">
    <location>
        <begin position="320"/>
        <end position="347"/>
    </location>
</feature>
<feature type="binding site" evidence="10">
    <location>
        <position position="66"/>
    </location>
    <ligand>
        <name>Zn(2+)</name>
        <dbReference type="ChEBI" id="CHEBI:29105"/>
    </ligand>
</feature>
<keyword evidence="5 10" id="KW-0862">Zinc</keyword>
<feature type="binding site" evidence="10">
    <location>
        <position position="69"/>
    </location>
    <ligand>
        <name>Zn(2+)</name>
        <dbReference type="ChEBI" id="CHEBI:29105"/>
    </ligand>
</feature>
<dbReference type="Proteomes" id="UP001652628">
    <property type="component" value="Chromosome X"/>
</dbReference>
<keyword evidence="15" id="KW-1185">Reference proteome</keyword>
<name>A0AB40ACA1_DROSZ</name>
<dbReference type="Pfam" id="PF07776">
    <property type="entry name" value="zf-AD"/>
    <property type="match status" value="1"/>
</dbReference>
<sequence>MMTGKVGGVVVLNCRTCTRACKQHKPLHEEIELGPEGSTTLASMLNYCAGLSFEPQDGAAMPQHICLNCLQLLEQAFNFKRMVIDSDELLRLGLDEAQGTSHQHNQQCQQNQQQHHQNPDQQQHAGDPGEEYLMIEMLNEEQEPGTVECHISVSPKILNHCIKLEEQEVEAEPHEHMNEEEFVIEEVADHEEELTEEDQQHEQAGGQEEHITMESVHEFQPAEVEYVTIKDEFETIVTEEDEIEIMDESGAQDEILDGQMIVIPAEGAIDEVIGEEAIELDENEREEHLLPEGEDVCEEEDFLEESLDSTPLTTGEALPHVCSVCQKAFRQQCRLNQHMRSHVDEKHYECEECGKRLKHLRNYKEHMLTHTNVKPHQCNICDRFYRTTSSLAAHKRTHAEEKPYNCDQCGRGYAAYDHLRRHKLTHTGERPYACDLCDKAYYDSSSLRQHKISHTGEKAFTCEICGVGLSQKSGYKKHLLVHTGAKPHKCPICDRAFTFTSNLNAHVRLHSGEKPFKCEVCMKAFPTKKRLNSHLRVHNKETPVMATAGGQSIDNRRRAVAGGAGSGGAANLHLTEVPEQPVSTSKVVVVL</sequence>
<evidence type="ECO:0000256" key="10">
    <source>
        <dbReference type="PROSITE-ProRule" id="PRU01263"/>
    </source>
</evidence>
<feature type="domain" description="ZAD" evidence="14">
    <location>
        <begin position="12"/>
        <end position="93"/>
    </location>
</feature>
<keyword evidence="7" id="KW-0539">Nucleus</keyword>
<feature type="region of interest" description="Disordered" evidence="12">
    <location>
        <begin position="98"/>
        <end position="127"/>
    </location>
</feature>
<feature type="domain" description="C2H2-type" evidence="13">
    <location>
        <begin position="404"/>
        <end position="431"/>
    </location>
</feature>
<feature type="domain" description="C2H2-type" evidence="13">
    <location>
        <begin position="376"/>
        <end position="403"/>
    </location>
</feature>
<feature type="compositionally biased region" description="Low complexity" evidence="12">
    <location>
        <begin position="102"/>
        <end position="124"/>
    </location>
</feature>
<reference evidence="16" key="1">
    <citation type="submission" date="2025-08" db="UniProtKB">
        <authorList>
            <consortium name="RefSeq"/>
        </authorList>
    </citation>
    <scope>IDENTIFICATION</scope>
</reference>
<dbReference type="Pfam" id="PF00096">
    <property type="entry name" value="zf-C2H2"/>
    <property type="match status" value="8"/>
</dbReference>
<dbReference type="PROSITE" id="PS51915">
    <property type="entry name" value="ZAD"/>
    <property type="match status" value="1"/>
</dbReference>
<dbReference type="GO" id="GO:0000785">
    <property type="term" value="C:chromatin"/>
    <property type="evidence" value="ECO:0007669"/>
    <property type="project" value="UniProtKB-ARBA"/>
</dbReference>
<dbReference type="RefSeq" id="XP_036675710.2">
    <property type="nucleotide sequence ID" value="XM_036819815.3"/>
</dbReference>
<gene>
    <name evidence="16" type="primary">dwg</name>
</gene>
<organism evidence="15 16">
    <name type="scientific">Drosophila suzukii</name>
    <name type="common">Spotted-wing drosophila fruit fly</name>
    <dbReference type="NCBI Taxonomy" id="28584"/>
    <lineage>
        <taxon>Eukaryota</taxon>
        <taxon>Metazoa</taxon>
        <taxon>Ecdysozoa</taxon>
        <taxon>Arthropoda</taxon>
        <taxon>Hexapoda</taxon>
        <taxon>Insecta</taxon>
        <taxon>Pterygota</taxon>
        <taxon>Neoptera</taxon>
        <taxon>Endopterygota</taxon>
        <taxon>Diptera</taxon>
        <taxon>Brachycera</taxon>
        <taxon>Muscomorpha</taxon>
        <taxon>Ephydroidea</taxon>
        <taxon>Drosophilidae</taxon>
        <taxon>Drosophila</taxon>
        <taxon>Sophophora</taxon>
    </lineage>
</organism>
<evidence type="ECO:0000313" key="16">
    <source>
        <dbReference type="RefSeq" id="XP_036675710.2"/>
    </source>
</evidence>
<feature type="domain" description="C2H2-type" evidence="13">
    <location>
        <begin position="460"/>
        <end position="487"/>
    </location>
</feature>
<dbReference type="Gene3D" id="3.30.160.60">
    <property type="entry name" value="Classic Zinc Finger"/>
    <property type="match status" value="8"/>
</dbReference>
<dbReference type="GO" id="GO:0000981">
    <property type="term" value="F:DNA-binding transcription factor activity, RNA polymerase II-specific"/>
    <property type="evidence" value="ECO:0007669"/>
    <property type="project" value="TreeGrafter"/>
</dbReference>
<accession>A0AB40ACA1</accession>
<feature type="binding site" evidence="10">
    <location>
        <position position="17"/>
    </location>
    <ligand>
        <name>Zn(2+)</name>
        <dbReference type="ChEBI" id="CHEBI:29105"/>
    </ligand>
</feature>
<feature type="binding site" evidence="10">
    <location>
        <position position="14"/>
    </location>
    <ligand>
        <name>Zn(2+)</name>
        <dbReference type="ChEBI" id="CHEBI:29105"/>
    </ligand>
</feature>
<dbReference type="InterPro" id="IPR012934">
    <property type="entry name" value="Znf_AD"/>
</dbReference>
<proteinExistence type="inferred from homology"/>
<evidence type="ECO:0000256" key="11">
    <source>
        <dbReference type="SAM" id="Coils"/>
    </source>
</evidence>
<dbReference type="SUPFAM" id="SSF57716">
    <property type="entry name" value="Glucocorticoid receptor-like (DNA-binding domain)"/>
    <property type="match status" value="1"/>
</dbReference>
<evidence type="ECO:0000313" key="15">
    <source>
        <dbReference type="Proteomes" id="UP001652628"/>
    </source>
</evidence>
<dbReference type="InterPro" id="IPR036236">
    <property type="entry name" value="Znf_C2H2_sf"/>
</dbReference>
<dbReference type="GO" id="GO:0003682">
    <property type="term" value="F:chromatin binding"/>
    <property type="evidence" value="ECO:0007669"/>
    <property type="project" value="UniProtKB-ARBA"/>
</dbReference>
<keyword evidence="11" id="KW-0175">Coiled coil</keyword>
<dbReference type="PANTHER" id="PTHR24388:SF54">
    <property type="entry name" value="PROTEIN ESCARGOT"/>
    <property type="match status" value="1"/>
</dbReference>
<dbReference type="GO" id="GO:0040029">
    <property type="term" value="P:epigenetic regulation of gene expression"/>
    <property type="evidence" value="ECO:0007669"/>
    <property type="project" value="UniProtKB-ARBA"/>
</dbReference>
<evidence type="ECO:0000259" key="14">
    <source>
        <dbReference type="PROSITE" id="PS51915"/>
    </source>
</evidence>
<dbReference type="GeneID" id="108018915"/>
<dbReference type="GO" id="GO:0008270">
    <property type="term" value="F:zinc ion binding"/>
    <property type="evidence" value="ECO:0007669"/>
    <property type="project" value="UniProtKB-UniRule"/>
</dbReference>
<dbReference type="SMART" id="SM00868">
    <property type="entry name" value="zf-AD"/>
    <property type="match status" value="1"/>
</dbReference>
<evidence type="ECO:0000259" key="13">
    <source>
        <dbReference type="PROSITE" id="PS50157"/>
    </source>
</evidence>
<evidence type="ECO:0000256" key="9">
    <source>
        <dbReference type="PROSITE-ProRule" id="PRU00042"/>
    </source>
</evidence>
<dbReference type="GO" id="GO:0005634">
    <property type="term" value="C:nucleus"/>
    <property type="evidence" value="ECO:0007669"/>
    <property type="project" value="UniProtKB-SubCell"/>
</dbReference>
<keyword evidence="6" id="KW-0238">DNA-binding</keyword>
<evidence type="ECO:0000256" key="2">
    <source>
        <dbReference type="ARBA" id="ARBA00022723"/>
    </source>
</evidence>
<dbReference type="InterPro" id="IPR013087">
    <property type="entry name" value="Znf_C2H2_type"/>
</dbReference>
<evidence type="ECO:0000256" key="4">
    <source>
        <dbReference type="ARBA" id="ARBA00022771"/>
    </source>
</evidence>
<protein>
    <submittedName>
        <fullName evidence="16">Zinc finger protein 436 isoform X1</fullName>
    </submittedName>
</protein>
<evidence type="ECO:0000256" key="6">
    <source>
        <dbReference type="ARBA" id="ARBA00023125"/>
    </source>
</evidence>
<evidence type="ECO:0000256" key="8">
    <source>
        <dbReference type="ARBA" id="ARBA00037948"/>
    </source>
</evidence>
<dbReference type="PROSITE" id="PS00028">
    <property type="entry name" value="ZINC_FINGER_C2H2_1"/>
    <property type="match status" value="8"/>
</dbReference>